<evidence type="ECO:0000313" key="5">
    <source>
        <dbReference type="Proteomes" id="UP001165060"/>
    </source>
</evidence>
<dbReference type="PROSITE" id="PS00018">
    <property type="entry name" value="EF_HAND_1"/>
    <property type="match status" value="2"/>
</dbReference>
<evidence type="ECO:0000313" key="4">
    <source>
        <dbReference type="EMBL" id="GMI33124.1"/>
    </source>
</evidence>
<keyword evidence="1" id="KW-0106">Calcium</keyword>
<dbReference type="InterPro" id="IPR002048">
    <property type="entry name" value="EF_hand_dom"/>
</dbReference>
<feature type="domain" description="EF-hand" evidence="3">
    <location>
        <begin position="28"/>
        <end position="59"/>
    </location>
</feature>
<evidence type="ECO:0000256" key="1">
    <source>
        <dbReference type="ARBA" id="ARBA00022837"/>
    </source>
</evidence>
<feature type="region of interest" description="Disordered" evidence="2">
    <location>
        <begin position="220"/>
        <end position="265"/>
    </location>
</feature>
<keyword evidence="5" id="KW-1185">Reference proteome</keyword>
<dbReference type="Pfam" id="PF13499">
    <property type="entry name" value="EF-hand_7"/>
    <property type="match status" value="1"/>
</dbReference>
<dbReference type="EMBL" id="BRYB01003235">
    <property type="protein sequence ID" value="GMI33124.1"/>
    <property type="molecule type" value="Genomic_DNA"/>
</dbReference>
<organism evidence="4 5">
    <name type="scientific">Tetraparma gracilis</name>
    <dbReference type="NCBI Taxonomy" id="2962635"/>
    <lineage>
        <taxon>Eukaryota</taxon>
        <taxon>Sar</taxon>
        <taxon>Stramenopiles</taxon>
        <taxon>Ochrophyta</taxon>
        <taxon>Bolidophyceae</taxon>
        <taxon>Parmales</taxon>
        <taxon>Triparmaceae</taxon>
        <taxon>Tetraparma</taxon>
    </lineage>
</organism>
<dbReference type="SUPFAM" id="SSF47473">
    <property type="entry name" value="EF-hand"/>
    <property type="match status" value="1"/>
</dbReference>
<accession>A0ABQ6MTR3</accession>
<feature type="non-terminal residue" evidence="4">
    <location>
        <position position="1"/>
    </location>
</feature>
<feature type="compositionally biased region" description="Basic and acidic residues" evidence="2">
    <location>
        <begin position="244"/>
        <end position="265"/>
    </location>
</feature>
<evidence type="ECO:0000259" key="3">
    <source>
        <dbReference type="PROSITE" id="PS50222"/>
    </source>
</evidence>
<dbReference type="Gene3D" id="1.10.238.10">
    <property type="entry name" value="EF-hand"/>
    <property type="match status" value="1"/>
</dbReference>
<dbReference type="PROSITE" id="PS50222">
    <property type="entry name" value="EF_HAND_2"/>
    <property type="match status" value="1"/>
</dbReference>
<comment type="caution">
    <text evidence="4">The sequence shown here is derived from an EMBL/GenBank/DDBJ whole genome shotgun (WGS) entry which is preliminary data.</text>
</comment>
<name>A0ABQ6MTR3_9STRA</name>
<dbReference type="InterPro" id="IPR011992">
    <property type="entry name" value="EF-hand-dom_pair"/>
</dbReference>
<sequence>HTVKFEDDPRRLIPVEYQKNFTQGEAYDLIDRFDHYDVDHSGCIDAEELKALLADFDADPATINKIMGAIDGNRDGQVAFDEFAALISKVKRYRVDQLLPMQAMKGAVSSDAPTFFKIAGGAVLDRTLGPNFPVRYTHDPRYKVNTPEDPLTKRANELKERQGQKGTAVSYQTPVDFKLPRVQVEPDGHTMKHMVPGAGYGWSEQKWQEPWDMPSSYMVPATRDPGQITTNPSDRMYGTVKGQYPEHVRQRRDSRLLEQSKDMKS</sequence>
<gene>
    <name evidence="4" type="ORF">TeGR_g13948</name>
</gene>
<protein>
    <recommendedName>
        <fullName evidence="3">EF-hand domain-containing protein</fullName>
    </recommendedName>
</protein>
<dbReference type="SMART" id="SM00054">
    <property type="entry name" value="EFh"/>
    <property type="match status" value="2"/>
</dbReference>
<dbReference type="Proteomes" id="UP001165060">
    <property type="component" value="Unassembled WGS sequence"/>
</dbReference>
<dbReference type="CDD" id="cd00051">
    <property type="entry name" value="EFh"/>
    <property type="match status" value="1"/>
</dbReference>
<dbReference type="InterPro" id="IPR018247">
    <property type="entry name" value="EF_Hand_1_Ca_BS"/>
</dbReference>
<proteinExistence type="predicted"/>
<reference evidence="4 5" key="1">
    <citation type="journal article" date="2023" name="Commun. Biol.">
        <title>Genome analysis of Parmales, the sister group of diatoms, reveals the evolutionary specialization of diatoms from phago-mixotrophs to photoautotrophs.</title>
        <authorList>
            <person name="Ban H."/>
            <person name="Sato S."/>
            <person name="Yoshikawa S."/>
            <person name="Yamada K."/>
            <person name="Nakamura Y."/>
            <person name="Ichinomiya M."/>
            <person name="Sato N."/>
            <person name="Blanc-Mathieu R."/>
            <person name="Endo H."/>
            <person name="Kuwata A."/>
            <person name="Ogata H."/>
        </authorList>
    </citation>
    <scope>NUCLEOTIDE SEQUENCE [LARGE SCALE GENOMIC DNA]</scope>
</reference>
<evidence type="ECO:0000256" key="2">
    <source>
        <dbReference type="SAM" id="MobiDB-lite"/>
    </source>
</evidence>